<dbReference type="Proteomes" id="UP000290289">
    <property type="component" value="Chromosome 4"/>
</dbReference>
<dbReference type="AlphaFoldDB" id="A0A498JYR1"/>
<sequence>MIDMVFDDEPPIFHEDTAVDEDVKVALHDDILLCFPTHVIQEKESTDIMERDVGDNNQAIGDDVASNKAVEARLFVQ</sequence>
<gene>
    <name evidence="1" type="ORF">DVH24_001264</name>
</gene>
<protein>
    <submittedName>
        <fullName evidence="1">Uncharacterized protein</fullName>
    </submittedName>
</protein>
<accession>A0A498JYR1</accession>
<reference evidence="1 2" key="1">
    <citation type="submission" date="2018-10" db="EMBL/GenBank/DDBJ databases">
        <title>A high-quality apple genome assembly.</title>
        <authorList>
            <person name="Hu J."/>
        </authorList>
    </citation>
    <scope>NUCLEOTIDE SEQUENCE [LARGE SCALE GENOMIC DNA]</scope>
    <source>
        <strain evidence="2">cv. HFTH1</strain>
        <tissue evidence="1">Young leaf</tissue>
    </source>
</reference>
<name>A0A498JYR1_MALDO</name>
<dbReference type="EMBL" id="RDQH01000330">
    <property type="protein sequence ID" value="RXI01030.1"/>
    <property type="molecule type" value="Genomic_DNA"/>
</dbReference>
<keyword evidence="2" id="KW-1185">Reference proteome</keyword>
<evidence type="ECO:0000313" key="2">
    <source>
        <dbReference type="Proteomes" id="UP000290289"/>
    </source>
</evidence>
<evidence type="ECO:0000313" key="1">
    <source>
        <dbReference type="EMBL" id="RXI01030.1"/>
    </source>
</evidence>
<organism evidence="1 2">
    <name type="scientific">Malus domestica</name>
    <name type="common">Apple</name>
    <name type="synonym">Pyrus malus</name>
    <dbReference type="NCBI Taxonomy" id="3750"/>
    <lineage>
        <taxon>Eukaryota</taxon>
        <taxon>Viridiplantae</taxon>
        <taxon>Streptophyta</taxon>
        <taxon>Embryophyta</taxon>
        <taxon>Tracheophyta</taxon>
        <taxon>Spermatophyta</taxon>
        <taxon>Magnoliopsida</taxon>
        <taxon>eudicotyledons</taxon>
        <taxon>Gunneridae</taxon>
        <taxon>Pentapetalae</taxon>
        <taxon>rosids</taxon>
        <taxon>fabids</taxon>
        <taxon>Rosales</taxon>
        <taxon>Rosaceae</taxon>
        <taxon>Amygdaloideae</taxon>
        <taxon>Maleae</taxon>
        <taxon>Malus</taxon>
    </lineage>
</organism>
<proteinExistence type="predicted"/>
<comment type="caution">
    <text evidence="1">The sequence shown here is derived from an EMBL/GenBank/DDBJ whole genome shotgun (WGS) entry which is preliminary data.</text>
</comment>